<dbReference type="Proteomes" id="UP001165186">
    <property type="component" value="Unassembled WGS sequence"/>
</dbReference>
<dbReference type="EMBL" id="BSXG01000236">
    <property type="protein sequence ID" value="GME33463.1"/>
    <property type="molecule type" value="Genomic_DNA"/>
</dbReference>
<comment type="caution">
    <text evidence="1">The sequence shown here is derived from an EMBL/GenBank/DDBJ whole genome shotgun (WGS) entry which is preliminary data.</text>
</comment>
<reference evidence="1" key="1">
    <citation type="submission" date="2024-09" db="EMBL/GenBank/DDBJ databases">
        <title>Draft Genome Sequences of Neofusicoccum parvum.</title>
        <authorList>
            <person name="Ashida A."/>
            <person name="Camagna M."/>
            <person name="Tanaka A."/>
            <person name="Takemoto D."/>
        </authorList>
    </citation>
    <scope>NUCLEOTIDE SEQUENCE</scope>
    <source>
        <strain evidence="1">PPO83</strain>
    </source>
</reference>
<proteinExistence type="predicted"/>
<sequence>MFGHAYKHIFSFLLLLSIASCMALPGGLSLEPRQGGCLSALPRPNPVNNVGRVSFQQAIDNRERRTWWPNNLIDVHIEVPDNVGTTNQITVEVTNRSSRGNAIILTNFQDTRSNTQPREQLRVTVPGQRSEAGATIAGATNQCVRLPRLDGTWYFQVES</sequence>
<protein>
    <submittedName>
        <fullName evidence="1">Uncharacterized protein</fullName>
    </submittedName>
</protein>
<accession>A0ACB5SB69</accession>
<keyword evidence="2" id="KW-1185">Reference proteome</keyword>
<evidence type="ECO:0000313" key="2">
    <source>
        <dbReference type="Proteomes" id="UP001165186"/>
    </source>
</evidence>
<gene>
    <name evidence="1" type="primary">g3343</name>
    <name evidence="1" type="ORF">NpPPO83_00003343</name>
</gene>
<organism evidence="1 2">
    <name type="scientific">Neofusicoccum parvum</name>
    <dbReference type="NCBI Taxonomy" id="310453"/>
    <lineage>
        <taxon>Eukaryota</taxon>
        <taxon>Fungi</taxon>
        <taxon>Dikarya</taxon>
        <taxon>Ascomycota</taxon>
        <taxon>Pezizomycotina</taxon>
        <taxon>Dothideomycetes</taxon>
        <taxon>Dothideomycetes incertae sedis</taxon>
        <taxon>Botryosphaeriales</taxon>
        <taxon>Botryosphaeriaceae</taxon>
        <taxon>Neofusicoccum</taxon>
    </lineage>
</organism>
<evidence type="ECO:0000313" key="1">
    <source>
        <dbReference type="EMBL" id="GME33463.1"/>
    </source>
</evidence>
<name>A0ACB5SB69_9PEZI</name>